<evidence type="ECO:0000313" key="1">
    <source>
        <dbReference type="EMBL" id="KAH9827043.1"/>
    </source>
</evidence>
<name>A0A9W7SR48_9PEZI</name>
<sequence>MLLGGTKPLGAQDGHVGGDGAGVGETSLSKIELSENIVAFVDKLIARKGRAFSRMCVFFFSYRKC</sequence>
<organism evidence="1 2">
    <name type="scientific">Teratosphaeria destructans</name>
    <dbReference type="NCBI Taxonomy" id="418781"/>
    <lineage>
        <taxon>Eukaryota</taxon>
        <taxon>Fungi</taxon>
        <taxon>Dikarya</taxon>
        <taxon>Ascomycota</taxon>
        <taxon>Pezizomycotina</taxon>
        <taxon>Dothideomycetes</taxon>
        <taxon>Dothideomycetidae</taxon>
        <taxon>Mycosphaerellales</taxon>
        <taxon>Teratosphaeriaceae</taxon>
        <taxon>Teratosphaeria</taxon>
    </lineage>
</organism>
<evidence type="ECO:0000313" key="2">
    <source>
        <dbReference type="Proteomes" id="UP001138500"/>
    </source>
</evidence>
<protein>
    <submittedName>
        <fullName evidence="1">Uncharacterized protein</fullName>
    </submittedName>
</protein>
<comment type="caution">
    <text evidence="1">The sequence shown here is derived from an EMBL/GenBank/DDBJ whole genome shotgun (WGS) entry which is preliminary data.</text>
</comment>
<accession>A0A9W7SR48</accession>
<gene>
    <name evidence="1" type="ORF">Tdes44962_MAKER03150</name>
</gene>
<reference evidence="1 2" key="1">
    <citation type="journal article" date="2018" name="IMA Fungus">
        <title>IMA Genome-F 10: Nine draft genome sequences of Claviceps purpurea s.lat., including C. arundinis, C. humidiphila, and C. cf. spartinae, pseudomolecules for the pitch canker pathogen Fusarium circinatum, draft genome of Davidsoniella eucalypti, Grosmannia galeiformis, Quambalaria eucalypti, and Teratosphaeria destructans.</title>
        <authorList>
            <person name="Wingfield B.D."/>
            <person name="Liu M."/>
            <person name="Nguyen H.D."/>
            <person name="Lane F.A."/>
            <person name="Morgan S.W."/>
            <person name="De Vos L."/>
            <person name="Wilken P.M."/>
            <person name="Duong T.A."/>
            <person name="Aylward J."/>
            <person name="Coetzee M.P."/>
            <person name="Dadej K."/>
            <person name="De Beer Z.W."/>
            <person name="Findlay W."/>
            <person name="Havenga M."/>
            <person name="Kolarik M."/>
            <person name="Menzies J.G."/>
            <person name="Naidoo K."/>
            <person name="Pochopski O."/>
            <person name="Shoukouhi P."/>
            <person name="Santana Q.C."/>
            <person name="Seifert K.A."/>
            <person name="Soal N."/>
            <person name="Steenkamp E.T."/>
            <person name="Tatham C.T."/>
            <person name="van der Nest M.A."/>
            <person name="Wingfield M.J."/>
        </authorList>
    </citation>
    <scope>NUCLEOTIDE SEQUENCE [LARGE SCALE GENOMIC DNA]</scope>
    <source>
        <strain evidence="1">CMW44962</strain>
    </source>
</reference>
<proteinExistence type="predicted"/>
<dbReference type="EMBL" id="RIBY02001923">
    <property type="protein sequence ID" value="KAH9827043.1"/>
    <property type="molecule type" value="Genomic_DNA"/>
</dbReference>
<keyword evidence="2" id="KW-1185">Reference proteome</keyword>
<dbReference type="AlphaFoldDB" id="A0A9W7SR48"/>
<reference evidence="1 2" key="2">
    <citation type="journal article" date="2021" name="Curr. Genet.">
        <title>Genetic response to nitrogen starvation in the aggressive Eucalyptus foliar pathogen Teratosphaeria destructans.</title>
        <authorList>
            <person name="Havenga M."/>
            <person name="Wingfield B.D."/>
            <person name="Wingfield M.J."/>
            <person name="Dreyer L.L."/>
            <person name="Roets F."/>
            <person name="Aylward J."/>
        </authorList>
    </citation>
    <scope>NUCLEOTIDE SEQUENCE [LARGE SCALE GENOMIC DNA]</scope>
    <source>
        <strain evidence="1">CMW44962</strain>
    </source>
</reference>
<dbReference type="Proteomes" id="UP001138500">
    <property type="component" value="Unassembled WGS sequence"/>
</dbReference>